<comment type="caution">
    <text evidence="4">The sequence shown here is derived from an EMBL/GenBank/DDBJ whole genome shotgun (WGS) entry which is preliminary data.</text>
</comment>
<dbReference type="InterPro" id="IPR050197">
    <property type="entry name" value="Aldolase_class_II_sugar_metab"/>
</dbReference>
<dbReference type="SMART" id="SM01007">
    <property type="entry name" value="Aldolase_II"/>
    <property type="match status" value="1"/>
</dbReference>
<organism evidence="4 5">
    <name type="scientific">Actinomadura algeriensis</name>
    <dbReference type="NCBI Taxonomy" id="1679523"/>
    <lineage>
        <taxon>Bacteria</taxon>
        <taxon>Bacillati</taxon>
        <taxon>Actinomycetota</taxon>
        <taxon>Actinomycetes</taxon>
        <taxon>Streptosporangiales</taxon>
        <taxon>Thermomonosporaceae</taxon>
        <taxon>Actinomadura</taxon>
    </lineage>
</organism>
<keyword evidence="2" id="KW-0456">Lyase</keyword>
<dbReference type="PANTHER" id="PTHR22789">
    <property type="entry name" value="FUCULOSE PHOSPHATE ALDOLASE"/>
    <property type="match status" value="1"/>
</dbReference>
<evidence type="ECO:0000256" key="2">
    <source>
        <dbReference type="ARBA" id="ARBA00023239"/>
    </source>
</evidence>
<dbReference type="Gene3D" id="3.40.225.10">
    <property type="entry name" value="Class II aldolase/adducin N-terminal domain"/>
    <property type="match status" value="1"/>
</dbReference>
<accession>A0ABR9K271</accession>
<feature type="domain" description="Class II aldolase/adducin N-terminal" evidence="3">
    <location>
        <begin position="9"/>
        <end position="188"/>
    </location>
</feature>
<dbReference type="InterPro" id="IPR036409">
    <property type="entry name" value="Aldolase_II/adducin_N_sf"/>
</dbReference>
<protein>
    <submittedName>
        <fullName evidence="4">Ribulose-5-phosphate 4-epimerase/fuculose-1-phosphate aldolase</fullName>
    </submittedName>
</protein>
<dbReference type="PANTHER" id="PTHR22789:SF0">
    <property type="entry name" value="3-OXO-TETRONATE 4-PHOSPHATE DECARBOXYLASE-RELATED"/>
    <property type="match status" value="1"/>
</dbReference>
<evidence type="ECO:0000256" key="1">
    <source>
        <dbReference type="ARBA" id="ARBA00022723"/>
    </source>
</evidence>
<evidence type="ECO:0000313" key="4">
    <source>
        <dbReference type="EMBL" id="MBE1536950.1"/>
    </source>
</evidence>
<evidence type="ECO:0000259" key="3">
    <source>
        <dbReference type="SMART" id="SM01007"/>
    </source>
</evidence>
<dbReference type="Pfam" id="PF00596">
    <property type="entry name" value="Aldolase_II"/>
    <property type="match status" value="1"/>
</dbReference>
<name>A0ABR9K271_9ACTN</name>
<keyword evidence="1" id="KW-0479">Metal-binding</keyword>
<dbReference type="Proteomes" id="UP000627838">
    <property type="component" value="Unassembled WGS sequence"/>
</dbReference>
<gene>
    <name evidence="4" type="ORF">H4W34_006783</name>
</gene>
<proteinExistence type="predicted"/>
<dbReference type="RefSeq" id="WP_318784493.1">
    <property type="nucleotide sequence ID" value="NZ_JADBDZ010000001.1"/>
</dbReference>
<sequence>MIGVAEAAAQIVALGASLHARRLTHGRTGNLSVRTSGGVLITPTGGSLDALAPDALALVDPDDRRHVSGPPPSKEAFLHLAVYRARPSCEAVVHLHSTHAVALSCHAGTDSADALPPLTAYYAMRVGRLPVLPFHAPGDVRLEPVIEEAARDVHALLLANHGSVAAAADLVAAADVAEEIEETARLWFLLHGHPTRPLSPAQTACLAVPASRTGGPA</sequence>
<evidence type="ECO:0000313" key="5">
    <source>
        <dbReference type="Proteomes" id="UP000627838"/>
    </source>
</evidence>
<keyword evidence="5" id="KW-1185">Reference proteome</keyword>
<reference evidence="4 5" key="1">
    <citation type="submission" date="2020-10" db="EMBL/GenBank/DDBJ databases">
        <title>Sequencing the genomes of 1000 actinobacteria strains.</title>
        <authorList>
            <person name="Klenk H.-P."/>
        </authorList>
    </citation>
    <scope>NUCLEOTIDE SEQUENCE [LARGE SCALE GENOMIC DNA]</scope>
    <source>
        <strain evidence="4 5">DSM 46744</strain>
    </source>
</reference>
<dbReference type="SUPFAM" id="SSF53639">
    <property type="entry name" value="AraD/HMP-PK domain-like"/>
    <property type="match status" value="1"/>
</dbReference>
<dbReference type="InterPro" id="IPR001303">
    <property type="entry name" value="Aldolase_II/adducin_N"/>
</dbReference>
<dbReference type="EMBL" id="JADBDZ010000001">
    <property type="protein sequence ID" value="MBE1536950.1"/>
    <property type="molecule type" value="Genomic_DNA"/>
</dbReference>